<reference evidence="8" key="2">
    <citation type="submission" date="2018-02" db="UniProtKB">
        <authorList>
            <consortium name="EnsemblPlants"/>
        </authorList>
    </citation>
    <scope>IDENTIFICATION</scope>
    <source>
        <strain evidence="8">Williams 82</strain>
    </source>
</reference>
<keyword evidence="4" id="KW-0418">Kinase</keyword>
<dbReference type="PaxDb" id="3847-GLYMA04G21250.1"/>
<keyword evidence="9" id="KW-1185">Reference proteome</keyword>
<keyword evidence="1" id="KW-0723">Serine/threonine-protein kinase</keyword>
<dbReference type="SMART" id="SM00220">
    <property type="entry name" value="S_TKc"/>
    <property type="match status" value="1"/>
</dbReference>
<dbReference type="Gene3D" id="1.10.510.10">
    <property type="entry name" value="Transferase(Phosphotransferase) domain 1"/>
    <property type="match status" value="1"/>
</dbReference>
<keyword evidence="5" id="KW-0067">ATP-binding</keyword>
<reference evidence="7" key="3">
    <citation type="submission" date="2018-07" db="EMBL/GenBank/DDBJ databases">
        <title>WGS assembly of Glycine max.</title>
        <authorList>
            <person name="Schmutz J."/>
            <person name="Cannon S."/>
            <person name="Schlueter J."/>
            <person name="Ma J."/>
            <person name="Mitros T."/>
            <person name="Nelson W."/>
            <person name="Hyten D."/>
            <person name="Song Q."/>
            <person name="Thelen J."/>
            <person name="Cheng J."/>
            <person name="Xu D."/>
            <person name="Hellsten U."/>
            <person name="May G."/>
            <person name="Yu Y."/>
            <person name="Sakurai T."/>
            <person name="Umezawa T."/>
            <person name="Bhattacharyya M."/>
            <person name="Sandhu D."/>
            <person name="Valliyodan B."/>
            <person name="Lindquist E."/>
            <person name="Peto M."/>
            <person name="Grant D."/>
            <person name="Shu S."/>
            <person name="Goodstein D."/>
            <person name="Barry K."/>
            <person name="Futrell-Griggs M."/>
            <person name="Abernathy B."/>
            <person name="Du J."/>
            <person name="Tian Z."/>
            <person name="Zhu L."/>
            <person name="Gill N."/>
            <person name="Joshi T."/>
            <person name="Libault M."/>
            <person name="Sethuraman A."/>
            <person name="Zhang X."/>
            <person name="Shinozaki K."/>
            <person name="Nguyen H."/>
            <person name="Wing R."/>
            <person name="Cregan P."/>
            <person name="Specht J."/>
            <person name="Grimwood J."/>
            <person name="Rokhsar D."/>
            <person name="Stacey G."/>
            <person name="Shoemaker R."/>
            <person name="Jackson S."/>
        </authorList>
    </citation>
    <scope>NUCLEOTIDE SEQUENCE</scope>
    <source>
        <tissue evidence="7">Callus</tissue>
    </source>
</reference>
<dbReference type="InterPro" id="IPR011009">
    <property type="entry name" value="Kinase-like_dom_sf"/>
</dbReference>
<sequence>TGFEENKELPIVLNTVLAGRHYVTEYLCSAAFSRVVQAHDLQTGIDVCLKIIKNDKYFFDQSLDEIKLLKLVNKHDPPDLHHFLRLYDYFYHQEHLFIVTELLQANLYEFQKFKQESGGEEYFTLNKLQLITRQCLEALQYLHSLGIVHCDLKPENILIKSYRRCQIKVIDLAGSSCFQTDNLCLYVQSRSYRAPEVMLGLQYDEKIDIWSLGCILAELCSGEVLFPNDAVVMILARMIGIRNLALLGPPLEQKKVVVKDSDLFP</sequence>
<evidence type="ECO:0000256" key="1">
    <source>
        <dbReference type="ARBA" id="ARBA00022527"/>
    </source>
</evidence>
<evidence type="ECO:0000313" key="9">
    <source>
        <dbReference type="Proteomes" id="UP000008827"/>
    </source>
</evidence>
<dbReference type="Gene3D" id="3.30.200.20">
    <property type="entry name" value="Phosphorylase Kinase, domain 1"/>
    <property type="match status" value="1"/>
</dbReference>
<accession>A0A0R0K8J1</accession>
<dbReference type="EMBL" id="CM000837">
    <property type="protein sequence ID" value="KRH63030.1"/>
    <property type="molecule type" value="Genomic_DNA"/>
</dbReference>
<evidence type="ECO:0000313" key="7">
    <source>
        <dbReference type="EMBL" id="KRH63030.1"/>
    </source>
</evidence>
<dbReference type="OMA" id="NSHRIFT"/>
<evidence type="ECO:0000313" key="8">
    <source>
        <dbReference type="EnsemblPlants" id="KRH63030"/>
    </source>
</evidence>
<dbReference type="PANTHER" id="PTHR24058">
    <property type="entry name" value="DUAL SPECIFICITY PROTEIN KINASE"/>
    <property type="match status" value="1"/>
</dbReference>
<dbReference type="GO" id="GO:0004674">
    <property type="term" value="F:protein serine/threonine kinase activity"/>
    <property type="evidence" value="ECO:0000318"/>
    <property type="project" value="GO_Central"/>
</dbReference>
<feature type="domain" description="Protein kinase" evidence="6">
    <location>
        <begin position="21"/>
        <end position="265"/>
    </location>
</feature>
<dbReference type="Pfam" id="PF00069">
    <property type="entry name" value="Pkinase"/>
    <property type="match status" value="1"/>
</dbReference>
<dbReference type="PROSITE" id="PS00108">
    <property type="entry name" value="PROTEIN_KINASE_ST"/>
    <property type="match status" value="1"/>
</dbReference>
<dbReference type="EnsemblPlants" id="KRH63030">
    <property type="protein sequence ID" value="KRH63030"/>
    <property type="gene ID" value="GLYMA_04G150300"/>
</dbReference>
<dbReference type="AlphaFoldDB" id="A0A0R0K8J1"/>
<organism evidence="7">
    <name type="scientific">Glycine max</name>
    <name type="common">Soybean</name>
    <name type="synonym">Glycine hispida</name>
    <dbReference type="NCBI Taxonomy" id="3847"/>
    <lineage>
        <taxon>Eukaryota</taxon>
        <taxon>Viridiplantae</taxon>
        <taxon>Streptophyta</taxon>
        <taxon>Embryophyta</taxon>
        <taxon>Tracheophyta</taxon>
        <taxon>Spermatophyta</taxon>
        <taxon>Magnoliopsida</taxon>
        <taxon>eudicotyledons</taxon>
        <taxon>Gunneridae</taxon>
        <taxon>Pentapetalae</taxon>
        <taxon>rosids</taxon>
        <taxon>fabids</taxon>
        <taxon>Fabales</taxon>
        <taxon>Fabaceae</taxon>
        <taxon>Papilionoideae</taxon>
        <taxon>50 kb inversion clade</taxon>
        <taxon>NPAAA clade</taxon>
        <taxon>indigoferoid/millettioid clade</taxon>
        <taxon>Phaseoleae</taxon>
        <taxon>Glycine</taxon>
        <taxon>Glycine subgen. Soja</taxon>
    </lineage>
</organism>
<dbReference type="FunFam" id="3.30.200.20:FF:000216">
    <property type="entry name" value="Putative serine/threonine-protein kinase dyrk2"/>
    <property type="match status" value="1"/>
</dbReference>
<keyword evidence="2" id="KW-0808">Transferase</keyword>
<dbReference type="InParanoid" id="A0A0R0K8J1"/>
<dbReference type="InterPro" id="IPR000719">
    <property type="entry name" value="Prot_kinase_dom"/>
</dbReference>
<evidence type="ECO:0000256" key="2">
    <source>
        <dbReference type="ARBA" id="ARBA00022679"/>
    </source>
</evidence>
<name>A0A0R0K8J1_SOYBN</name>
<protein>
    <recommendedName>
        <fullName evidence="6">Protein kinase domain-containing protein</fullName>
    </recommendedName>
</protein>
<gene>
    <name evidence="7" type="ORF">GLYMA_04G150300</name>
</gene>
<dbReference type="OrthoDB" id="9332038at2759"/>
<dbReference type="GO" id="GO:0005524">
    <property type="term" value="F:ATP binding"/>
    <property type="evidence" value="ECO:0007669"/>
    <property type="project" value="UniProtKB-KW"/>
</dbReference>
<keyword evidence="3" id="KW-0547">Nucleotide-binding</keyword>
<dbReference type="PROSITE" id="PS50011">
    <property type="entry name" value="PROTEIN_KINASE_DOM"/>
    <property type="match status" value="1"/>
</dbReference>
<feature type="non-terminal residue" evidence="7">
    <location>
        <position position="1"/>
    </location>
</feature>
<dbReference type="SUPFAM" id="SSF56112">
    <property type="entry name" value="Protein kinase-like (PK-like)"/>
    <property type="match status" value="1"/>
</dbReference>
<dbReference type="STRING" id="3847.A0A0R0K8J1"/>
<dbReference type="PANTHER" id="PTHR24058:SF113">
    <property type="entry name" value="HYPOTHETICAL SER-THR PROTEIN KINASE"/>
    <property type="match status" value="1"/>
</dbReference>
<evidence type="ECO:0000256" key="5">
    <source>
        <dbReference type="ARBA" id="ARBA00022840"/>
    </source>
</evidence>
<proteinExistence type="predicted"/>
<evidence type="ECO:0000256" key="3">
    <source>
        <dbReference type="ARBA" id="ARBA00022741"/>
    </source>
</evidence>
<dbReference type="Proteomes" id="UP000008827">
    <property type="component" value="Chromosome 4"/>
</dbReference>
<dbReference type="SMR" id="A0A0R0K8J1"/>
<evidence type="ECO:0000256" key="4">
    <source>
        <dbReference type="ARBA" id="ARBA00022777"/>
    </source>
</evidence>
<evidence type="ECO:0000259" key="6">
    <source>
        <dbReference type="PROSITE" id="PS50011"/>
    </source>
</evidence>
<dbReference type="CDD" id="cd14133">
    <property type="entry name" value="PKc_DYRK_like"/>
    <property type="match status" value="1"/>
</dbReference>
<dbReference type="InterPro" id="IPR008271">
    <property type="entry name" value="Ser/Thr_kinase_AS"/>
</dbReference>
<reference evidence="7 8" key="1">
    <citation type="journal article" date="2010" name="Nature">
        <title>Genome sequence of the palaeopolyploid soybean.</title>
        <authorList>
            <person name="Schmutz J."/>
            <person name="Cannon S.B."/>
            <person name="Schlueter J."/>
            <person name="Ma J."/>
            <person name="Mitros T."/>
            <person name="Nelson W."/>
            <person name="Hyten D.L."/>
            <person name="Song Q."/>
            <person name="Thelen J.J."/>
            <person name="Cheng J."/>
            <person name="Xu D."/>
            <person name="Hellsten U."/>
            <person name="May G.D."/>
            <person name="Yu Y."/>
            <person name="Sakurai T."/>
            <person name="Umezawa T."/>
            <person name="Bhattacharyya M.K."/>
            <person name="Sandhu D."/>
            <person name="Valliyodan B."/>
            <person name="Lindquist E."/>
            <person name="Peto M."/>
            <person name="Grant D."/>
            <person name="Shu S."/>
            <person name="Goodstein D."/>
            <person name="Barry K."/>
            <person name="Futrell-Griggs M."/>
            <person name="Abernathy B."/>
            <person name="Du J."/>
            <person name="Tian Z."/>
            <person name="Zhu L."/>
            <person name="Gill N."/>
            <person name="Joshi T."/>
            <person name="Libault M."/>
            <person name="Sethuraman A."/>
            <person name="Zhang X.-C."/>
            <person name="Shinozaki K."/>
            <person name="Nguyen H.T."/>
            <person name="Wing R.A."/>
            <person name="Cregan P."/>
            <person name="Specht J."/>
            <person name="Grimwood J."/>
            <person name="Rokhsar D."/>
            <person name="Stacey G."/>
            <person name="Shoemaker R.C."/>
            <person name="Jackson S.A."/>
        </authorList>
    </citation>
    <scope>NUCLEOTIDE SEQUENCE [LARGE SCALE GENOMIC DNA]</scope>
    <source>
        <strain evidence="8">cv. Williams 82</strain>
        <tissue evidence="7">Callus</tissue>
    </source>
</reference>
<dbReference type="Gramene" id="KRH63030">
    <property type="protein sequence ID" value="KRH63030"/>
    <property type="gene ID" value="GLYMA_04G150300"/>
</dbReference>
<dbReference type="InterPro" id="IPR050494">
    <property type="entry name" value="Ser_Thr_dual-spec_kinase"/>
</dbReference>